<name>A0A1H8UTU8_9ACTN</name>
<dbReference type="STRING" id="310780.SAMN05216267_10841"/>
<evidence type="ECO:0000313" key="2">
    <source>
        <dbReference type="Proteomes" id="UP000181951"/>
    </source>
</evidence>
<accession>A0A1H8UTU8</accession>
<dbReference type="EMBL" id="FODD01000084">
    <property type="protein sequence ID" value="SEP05998.1"/>
    <property type="molecule type" value="Genomic_DNA"/>
</dbReference>
<gene>
    <name evidence="1" type="ORF">SAMN05216267_10841</name>
</gene>
<sequence>MIAAPPNVVWECLTHLVAHRNLTGTPLLVRVVGAQPRRASGTPLDTGATVPGFAVAESVPGRKVRLAGRHRFSPYSLAFTLADHAEGTLLAARSDAEFPGVAGSLYRRLVIGSGAHRVLVRRMLESVRRHAEAAGPR</sequence>
<protein>
    <recommendedName>
        <fullName evidence="3">Polyketide cyclase / dehydrase and lipid transport</fullName>
    </recommendedName>
</protein>
<dbReference type="AlphaFoldDB" id="A0A1H8UTU8"/>
<keyword evidence="2" id="KW-1185">Reference proteome</keyword>
<dbReference type="InterPro" id="IPR023393">
    <property type="entry name" value="START-like_dom_sf"/>
</dbReference>
<reference evidence="1 2" key="1">
    <citation type="submission" date="2016-10" db="EMBL/GenBank/DDBJ databases">
        <authorList>
            <person name="de Groot N.N."/>
        </authorList>
    </citation>
    <scope>NUCLEOTIDE SEQUENCE [LARGE SCALE GENOMIC DNA]</scope>
    <source>
        <strain evidence="1 2">CGMCC 4.2026</strain>
    </source>
</reference>
<dbReference type="Proteomes" id="UP000181951">
    <property type="component" value="Unassembled WGS sequence"/>
</dbReference>
<dbReference type="RefSeq" id="WP_218159332.1">
    <property type="nucleotide sequence ID" value="NZ_FODD01000084.1"/>
</dbReference>
<dbReference type="SUPFAM" id="SSF55961">
    <property type="entry name" value="Bet v1-like"/>
    <property type="match status" value="1"/>
</dbReference>
<evidence type="ECO:0000313" key="1">
    <source>
        <dbReference type="EMBL" id="SEP05998.1"/>
    </source>
</evidence>
<proteinExistence type="predicted"/>
<dbReference type="Gene3D" id="3.30.530.20">
    <property type="match status" value="1"/>
</dbReference>
<evidence type="ECO:0008006" key="3">
    <source>
        <dbReference type="Google" id="ProtNLM"/>
    </source>
</evidence>
<organism evidence="1 2">
    <name type="scientific">Actinacidiphila rubida</name>
    <dbReference type="NCBI Taxonomy" id="310780"/>
    <lineage>
        <taxon>Bacteria</taxon>
        <taxon>Bacillati</taxon>
        <taxon>Actinomycetota</taxon>
        <taxon>Actinomycetes</taxon>
        <taxon>Kitasatosporales</taxon>
        <taxon>Streptomycetaceae</taxon>
        <taxon>Actinacidiphila</taxon>
    </lineage>
</organism>